<dbReference type="Proteomes" id="UP001596500">
    <property type="component" value="Unassembled WGS sequence"/>
</dbReference>
<keyword evidence="2" id="KW-1185">Reference proteome</keyword>
<organism evidence="1 2">
    <name type="scientific">Laceyella putida</name>
    <dbReference type="NCBI Taxonomy" id="110101"/>
    <lineage>
        <taxon>Bacteria</taxon>
        <taxon>Bacillati</taxon>
        <taxon>Bacillota</taxon>
        <taxon>Bacilli</taxon>
        <taxon>Bacillales</taxon>
        <taxon>Thermoactinomycetaceae</taxon>
        <taxon>Laceyella</taxon>
    </lineage>
</organism>
<reference evidence="2" key="1">
    <citation type="journal article" date="2019" name="Int. J. Syst. Evol. Microbiol.">
        <title>The Global Catalogue of Microorganisms (GCM) 10K type strain sequencing project: providing services to taxonomists for standard genome sequencing and annotation.</title>
        <authorList>
            <consortium name="The Broad Institute Genomics Platform"/>
            <consortium name="The Broad Institute Genome Sequencing Center for Infectious Disease"/>
            <person name="Wu L."/>
            <person name="Ma J."/>
        </authorList>
    </citation>
    <scope>NUCLEOTIDE SEQUENCE [LARGE SCALE GENOMIC DNA]</scope>
    <source>
        <strain evidence="2">CGMCC 1.12942</strain>
    </source>
</reference>
<dbReference type="InterPro" id="IPR014756">
    <property type="entry name" value="Ig_E-set"/>
</dbReference>
<evidence type="ECO:0000313" key="1">
    <source>
        <dbReference type="EMBL" id="MFC7440194.1"/>
    </source>
</evidence>
<evidence type="ECO:0000313" key="2">
    <source>
        <dbReference type="Proteomes" id="UP001596500"/>
    </source>
</evidence>
<dbReference type="InterPro" id="IPR009776">
    <property type="entry name" value="Spore_0_M"/>
</dbReference>
<dbReference type="Pfam" id="PF07070">
    <property type="entry name" value="Spo0M"/>
    <property type="match status" value="1"/>
</dbReference>
<dbReference type="PANTHER" id="PTHR40053:SF1">
    <property type="entry name" value="SPORULATION-CONTROL PROTEIN SPO0M"/>
    <property type="match status" value="1"/>
</dbReference>
<protein>
    <submittedName>
        <fullName evidence="1">Sporulation protein</fullName>
    </submittedName>
</protein>
<name>A0ABW2RGS9_9BACL</name>
<dbReference type="SUPFAM" id="SSF81296">
    <property type="entry name" value="E set domains"/>
    <property type="match status" value="1"/>
</dbReference>
<gene>
    <name evidence="1" type="ORF">ACFQNG_03315</name>
</gene>
<dbReference type="PANTHER" id="PTHR40053">
    <property type="entry name" value="SPORULATION-CONTROL PROTEIN SPO0M"/>
    <property type="match status" value="1"/>
</dbReference>
<accession>A0ABW2RGS9</accession>
<comment type="caution">
    <text evidence="1">The sequence shown here is derived from an EMBL/GenBank/DDBJ whole genome shotgun (WGS) entry which is preliminary data.</text>
</comment>
<dbReference type="RefSeq" id="WP_379863411.1">
    <property type="nucleotide sequence ID" value="NZ_JBHTBW010000006.1"/>
</dbReference>
<sequence length="296" mass="34053">MFKDYLAKIGKSGTRVDLRLGKEEYTLGETITGSLVIQGGIVAQHINKVDIDFVIHMQQHDKVVTHLIKRFSFDKPFQIEPGAERSFPFTYTLPINLLLSGYSISYSFATRLDIAQAVDQTDHNPIVILPPPSLHQIQLALRQLGFREKYGSRSFDGYLQKFEFTQTSDIFEEITELQFVAKIETEGIRLLLEVELEENHLVRREVRFNPDQLDDLATLVQTLRRLIQDMVDEPQRLGDSKKYYFRDHEQWSKLGAIGGFAAGLTAGTWFKDDVKVNHDRLRDHSWLHFGGIEEKG</sequence>
<dbReference type="EMBL" id="JBHTBW010000006">
    <property type="protein sequence ID" value="MFC7440194.1"/>
    <property type="molecule type" value="Genomic_DNA"/>
</dbReference>
<proteinExistence type="predicted"/>